<comment type="similarity">
    <text evidence="7 8">Belongs to the drug/metabolite transporter (DMT) superfamily. Small multidrug resistance (SMR) (TC 2.A.7.1) family.</text>
</comment>
<keyword evidence="5 9" id="KW-1133">Transmembrane helix</keyword>
<proteinExistence type="inferred from homology"/>
<feature type="transmembrane region" description="Helical" evidence="9">
    <location>
        <begin position="39"/>
        <end position="56"/>
    </location>
</feature>
<dbReference type="EMBL" id="LT960614">
    <property type="protein sequence ID" value="SON54745.1"/>
    <property type="molecule type" value="Genomic_DNA"/>
</dbReference>
<dbReference type="AlphaFoldDB" id="A0A2C9D5G2"/>
<dbReference type="FunFam" id="1.10.3730.20:FF:000001">
    <property type="entry name" value="Quaternary ammonium compound resistance transporter SugE"/>
    <property type="match status" value="1"/>
</dbReference>
<keyword evidence="4 8" id="KW-0812">Transmembrane</keyword>
<dbReference type="Gene3D" id="1.10.3730.20">
    <property type="match status" value="1"/>
</dbReference>
<evidence type="ECO:0000256" key="4">
    <source>
        <dbReference type="ARBA" id="ARBA00022692"/>
    </source>
</evidence>
<dbReference type="Pfam" id="PF00893">
    <property type="entry name" value="Multi_Drug_Res"/>
    <property type="match status" value="1"/>
</dbReference>
<gene>
    <name evidence="10" type="primary">emrE</name>
    <name evidence="10" type="ORF">HDIA_1204</name>
</gene>
<keyword evidence="3" id="KW-1003">Cell membrane</keyword>
<comment type="subcellular location">
    <subcellularLocation>
        <location evidence="1 8">Cell membrane</location>
        <topology evidence="1 8">Multi-pass membrane protein</topology>
    </subcellularLocation>
</comment>
<dbReference type="GO" id="GO:1990961">
    <property type="term" value="P:xenobiotic detoxification by transmembrane export across the plasma membrane"/>
    <property type="evidence" value="ECO:0007669"/>
    <property type="project" value="UniProtKB-ARBA"/>
</dbReference>
<accession>A0A2C9D5G2</accession>
<dbReference type="GO" id="GO:0015199">
    <property type="term" value="F:amino-acid betaine transmembrane transporter activity"/>
    <property type="evidence" value="ECO:0007669"/>
    <property type="project" value="TreeGrafter"/>
</dbReference>
<evidence type="ECO:0000256" key="7">
    <source>
        <dbReference type="ARBA" id="ARBA00038032"/>
    </source>
</evidence>
<name>A0A2C9D5G2_9HYPH</name>
<evidence type="ECO:0000256" key="5">
    <source>
        <dbReference type="ARBA" id="ARBA00022989"/>
    </source>
</evidence>
<dbReference type="GO" id="GO:0015220">
    <property type="term" value="F:choline transmembrane transporter activity"/>
    <property type="evidence" value="ECO:0007669"/>
    <property type="project" value="TreeGrafter"/>
</dbReference>
<evidence type="ECO:0000256" key="3">
    <source>
        <dbReference type="ARBA" id="ARBA00022475"/>
    </source>
</evidence>
<evidence type="ECO:0000313" key="10">
    <source>
        <dbReference type="EMBL" id="SON54745.1"/>
    </source>
</evidence>
<dbReference type="GO" id="GO:0015297">
    <property type="term" value="F:antiporter activity"/>
    <property type="evidence" value="ECO:0007669"/>
    <property type="project" value="TreeGrafter"/>
</dbReference>
<evidence type="ECO:0000256" key="2">
    <source>
        <dbReference type="ARBA" id="ARBA00022448"/>
    </source>
</evidence>
<evidence type="ECO:0000313" key="11">
    <source>
        <dbReference type="Proteomes" id="UP000223606"/>
    </source>
</evidence>
<dbReference type="InterPro" id="IPR037185">
    <property type="entry name" value="EmrE-like"/>
</dbReference>
<evidence type="ECO:0000256" key="1">
    <source>
        <dbReference type="ARBA" id="ARBA00004651"/>
    </source>
</evidence>
<dbReference type="InterPro" id="IPR045324">
    <property type="entry name" value="Small_multidrug_res"/>
</dbReference>
<evidence type="ECO:0000256" key="8">
    <source>
        <dbReference type="RuleBase" id="RU003942"/>
    </source>
</evidence>
<feature type="transmembrane region" description="Helical" evidence="9">
    <location>
        <begin position="90"/>
        <end position="109"/>
    </location>
</feature>
<dbReference type="Proteomes" id="UP000223606">
    <property type="component" value="Chromosome 1"/>
</dbReference>
<dbReference type="GO" id="GO:0005886">
    <property type="term" value="C:plasma membrane"/>
    <property type="evidence" value="ECO:0007669"/>
    <property type="project" value="UniProtKB-SubCell"/>
</dbReference>
<feature type="transmembrane region" description="Helical" evidence="9">
    <location>
        <begin position="63"/>
        <end position="84"/>
    </location>
</feature>
<dbReference type="PANTHER" id="PTHR30561:SF1">
    <property type="entry name" value="MULTIDRUG TRANSPORTER EMRE"/>
    <property type="match status" value="1"/>
</dbReference>
<protein>
    <submittedName>
        <fullName evidence="10">Methyl viologen resistance protein C</fullName>
    </submittedName>
</protein>
<dbReference type="SUPFAM" id="SSF103481">
    <property type="entry name" value="Multidrug resistance efflux transporter EmrE"/>
    <property type="match status" value="1"/>
</dbReference>
<evidence type="ECO:0000256" key="6">
    <source>
        <dbReference type="ARBA" id="ARBA00023136"/>
    </source>
</evidence>
<dbReference type="InterPro" id="IPR000390">
    <property type="entry name" value="Small_drug/metabolite_transptr"/>
</dbReference>
<keyword evidence="2" id="KW-0813">Transport</keyword>
<dbReference type="PANTHER" id="PTHR30561">
    <property type="entry name" value="SMR FAMILY PROTON-DEPENDENT DRUG EFFLUX TRANSPORTER SUGE"/>
    <property type="match status" value="1"/>
</dbReference>
<dbReference type="GO" id="GO:0031460">
    <property type="term" value="P:glycine betaine transport"/>
    <property type="evidence" value="ECO:0007669"/>
    <property type="project" value="TreeGrafter"/>
</dbReference>
<sequence>MPAIPLSTYAFLAAAIVAEVIATSALARSESFTRLVPSLITVGGYALAFWCLSFPLRVMSTGVVYAIWSGAGIVLIAAVAWLFSGQKLDAPAIVGLALIILGVVVINLFSRTVAH</sequence>
<keyword evidence="11" id="KW-1185">Reference proteome</keyword>
<dbReference type="KEGG" id="hdi:HDIA_1204"/>
<evidence type="ECO:0000256" key="9">
    <source>
        <dbReference type="SAM" id="Phobius"/>
    </source>
</evidence>
<organism evidence="10 11">
    <name type="scientific">Hartmannibacter diazotrophicus</name>
    <dbReference type="NCBI Taxonomy" id="1482074"/>
    <lineage>
        <taxon>Bacteria</taxon>
        <taxon>Pseudomonadati</taxon>
        <taxon>Pseudomonadota</taxon>
        <taxon>Alphaproteobacteria</taxon>
        <taxon>Hyphomicrobiales</taxon>
        <taxon>Pleomorphomonadaceae</taxon>
        <taxon>Hartmannibacter</taxon>
    </lineage>
</organism>
<keyword evidence="6 9" id="KW-0472">Membrane</keyword>
<reference evidence="11" key="1">
    <citation type="submission" date="2017-09" db="EMBL/GenBank/DDBJ databases">
        <title>Genome sequence of Nannocystis excedens DSM 71.</title>
        <authorList>
            <person name="Blom J."/>
        </authorList>
    </citation>
    <scope>NUCLEOTIDE SEQUENCE [LARGE SCALE GENOMIC DNA]</scope>
    <source>
        <strain evidence="11">type strain: E19</strain>
    </source>
</reference>